<protein>
    <submittedName>
        <fullName evidence="1">Uncharacterized protein</fullName>
    </submittedName>
</protein>
<name>A0A5B7JVY0_PORTR</name>
<proteinExistence type="predicted"/>
<dbReference type="Proteomes" id="UP000324222">
    <property type="component" value="Unassembled WGS sequence"/>
</dbReference>
<keyword evidence="2" id="KW-1185">Reference proteome</keyword>
<accession>A0A5B7JVY0</accession>
<reference evidence="1 2" key="1">
    <citation type="submission" date="2019-05" db="EMBL/GenBank/DDBJ databases">
        <title>Another draft genome of Portunus trituberculatus and its Hox gene families provides insights of decapod evolution.</title>
        <authorList>
            <person name="Jeong J.-H."/>
            <person name="Song I."/>
            <person name="Kim S."/>
            <person name="Choi T."/>
            <person name="Kim D."/>
            <person name="Ryu S."/>
            <person name="Kim W."/>
        </authorList>
    </citation>
    <scope>NUCLEOTIDE SEQUENCE [LARGE SCALE GENOMIC DNA]</scope>
    <source>
        <tissue evidence="1">Muscle</tissue>
    </source>
</reference>
<sequence length="76" mass="8344">MPAKLGGGEGKNGSSNWCLKFPGIVNTCSLFHVYGCRTFANYREGKRRKGEKEIKRHAHYLSPAAGVALPCRPLLP</sequence>
<evidence type="ECO:0000313" key="1">
    <source>
        <dbReference type="EMBL" id="MPC98969.1"/>
    </source>
</evidence>
<organism evidence="1 2">
    <name type="scientific">Portunus trituberculatus</name>
    <name type="common">Swimming crab</name>
    <name type="synonym">Neptunus trituberculatus</name>
    <dbReference type="NCBI Taxonomy" id="210409"/>
    <lineage>
        <taxon>Eukaryota</taxon>
        <taxon>Metazoa</taxon>
        <taxon>Ecdysozoa</taxon>
        <taxon>Arthropoda</taxon>
        <taxon>Crustacea</taxon>
        <taxon>Multicrustacea</taxon>
        <taxon>Malacostraca</taxon>
        <taxon>Eumalacostraca</taxon>
        <taxon>Eucarida</taxon>
        <taxon>Decapoda</taxon>
        <taxon>Pleocyemata</taxon>
        <taxon>Brachyura</taxon>
        <taxon>Eubrachyura</taxon>
        <taxon>Portunoidea</taxon>
        <taxon>Portunidae</taxon>
        <taxon>Portuninae</taxon>
        <taxon>Portunus</taxon>
    </lineage>
</organism>
<comment type="caution">
    <text evidence="1">The sequence shown here is derived from an EMBL/GenBank/DDBJ whole genome shotgun (WGS) entry which is preliminary data.</text>
</comment>
<dbReference type="AlphaFoldDB" id="A0A5B7JVY0"/>
<gene>
    <name evidence="1" type="ORF">E2C01_094361</name>
</gene>
<evidence type="ECO:0000313" key="2">
    <source>
        <dbReference type="Proteomes" id="UP000324222"/>
    </source>
</evidence>
<dbReference type="EMBL" id="VSRR010116426">
    <property type="protein sequence ID" value="MPC98969.1"/>
    <property type="molecule type" value="Genomic_DNA"/>
</dbReference>